<accession>A0A1A8PEN7</accession>
<reference evidence="2" key="2">
    <citation type="submission" date="2016-06" db="EMBL/GenBank/DDBJ databases">
        <title>The genome of a short-lived fish provides insights into sex chromosome evolution and the genetic control of aging.</title>
        <authorList>
            <person name="Reichwald K."/>
            <person name="Felder M."/>
            <person name="Petzold A."/>
            <person name="Koch P."/>
            <person name="Groth M."/>
            <person name="Platzer M."/>
        </authorList>
    </citation>
    <scope>NUCLEOTIDE SEQUENCE</scope>
    <source>
        <tissue evidence="2">Brain</tissue>
    </source>
</reference>
<name>A0A1A8PEN7_9TELE</name>
<feature type="non-terminal residue" evidence="2">
    <location>
        <position position="1"/>
    </location>
</feature>
<sequence length="54" mass="6415">RGDHPQFPQGLFVRRQLGHHSHRHHQEHRPRSGQNQRRESNRPFPVKTDSTGET</sequence>
<evidence type="ECO:0000256" key="1">
    <source>
        <dbReference type="SAM" id="MobiDB-lite"/>
    </source>
</evidence>
<proteinExistence type="predicted"/>
<dbReference type="AlphaFoldDB" id="A0A1A8PEN7"/>
<evidence type="ECO:0000313" key="2">
    <source>
        <dbReference type="EMBL" id="SBR79482.1"/>
    </source>
</evidence>
<feature type="non-terminal residue" evidence="2">
    <location>
        <position position="54"/>
    </location>
</feature>
<gene>
    <name evidence="2" type="primary">UOX</name>
</gene>
<feature type="compositionally biased region" description="Basic residues" evidence="1">
    <location>
        <begin position="16"/>
        <end position="28"/>
    </location>
</feature>
<organism evidence="2">
    <name type="scientific">Nothobranchius rachovii</name>
    <name type="common">bluefin notho</name>
    <dbReference type="NCBI Taxonomy" id="451742"/>
    <lineage>
        <taxon>Eukaryota</taxon>
        <taxon>Metazoa</taxon>
        <taxon>Chordata</taxon>
        <taxon>Craniata</taxon>
        <taxon>Vertebrata</taxon>
        <taxon>Euteleostomi</taxon>
        <taxon>Actinopterygii</taxon>
        <taxon>Neopterygii</taxon>
        <taxon>Teleostei</taxon>
        <taxon>Neoteleostei</taxon>
        <taxon>Acanthomorphata</taxon>
        <taxon>Ovalentaria</taxon>
        <taxon>Atherinomorphae</taxon>
        <taxon>Cyprinodontiformes</taxon>
        <taxon>Nothobranchiidae</taxon>
        <taxon>Nothobranchius</taxon>
    </lineage>
</organism>
<protein>
    <submittedName>
        <fullName evidence="2">Urate oxidase</fullName>
    </submittedName>
</protein>
<dbReference type="EMBL" id="HAEH01006533">
    <property type="protein sequence ID" value="SBR79482.1"/>
    <property type="molecule type" value="Transcribed_RNA"/>
</dbReference>
<reference evidence="2" key="1">
    <citation type="submission" date="2016-05" db="EMBL/GenBank/DDBJ databases">
        <authorList>
            <person name="Lavstsen T."/>
            <person name="Jespersen J.S."/>
        </authorList>
    </citation>
    <scope>NUCLEOTIDE SEQUENCE</scope>
    <source>
        <tissue evidence="2">Brain</tissue>
    </source>
</reference>
<feature type="region of interest" description="Disordered" evidence="1">
    <location>
        <begin position="1"/>
        <end position="54"/>
    </location>
</feature>